<dbReference type="EMBL" id="JAVFHQ010000030">
    <property type="protein sequence ID" value="KAK4543703.1"/>
    <property type="molecule type" value="Genomic_DNA"/>
</dbReference>
<dbReference type="GO" id="GO:1990071">
    <property type="term" value="C:TRAPPII protein complex"/>
    <property type="evidence" value="ECO:0007669"/>
    <property type="project" value="InterPro"/>
</dbReference>
<dbReference type="Proteomes" id="UP001324427">
    <property type="component" value="Unassembled WGS sequence"/>
</dbReference>
<evidence type="ECO:0000313" key="4">
    <source>
        <dbReference type="Proteomes" id="UP001324427"/>
    </source>
</evidence>
<dbReference type="GO" id="GO:0005802">
    <property type="term" value="C:trans-Golgi network"/>
    <property type="evidence" value="ECO:0007669"/>
    <property type="project" value="TreeGrafter"/>
</dbReference>
<feature type="compositionally biased region" description="Basic and acidic residues" evidence="1">
    <location>
        <begin position="589"/>
        <end position="610"/>
    </location>
</feature>
<sequence>MEDHDDLKSRFEALSKGAYFEVLVPRSSDFDALTVLRDGSPEELAKAPTRRNLFFDERARVQLVLKTPIREHEVRNLLRSLQIVLAAHATDAVPQGSSNAASASGKHDFTSVTIAAGEGAEVLEVGEQTYVVWKPTLHIPWPPARLQRPAIYFTANLLIIPETTASSDKAENDYLTAYEPLPANVLEPLNFDPAFRGKKIYLSEDRITKTAPKGIRTTLKDHVVKPVRGASKRAFPTMPALFTRMKYATTPDSTIASLHIESSQAIAGIFVMKSISLHASGPADAPRDITNRADASSTLLTANSAIQDLTGMTFPMQMQAGDETVLLYRLGSKTVNIAPPDPTSLSVTIQATATLEQGSQIDLDITWQSQVSSGESTQEPTYKWSREPNVSLPHEARLLTQSIPAPASFNGPSKPAGVDSGVTFFFTAPATAHQGQDMQLKIKCINKCSRSRRFAVLPLRHQEFQAIRQALPSSDNAEIVARNFNAPLLGRQKAADVFCDTPEVRIGPMPSGACFETEMNFRVLTSGVLDFGIVRILDLDSRQTVDVSQLPDVISLEAIEGEEPYLPRSTVPRRKDKITKQMEAASQQWRRETAEWVEQKAGRTGDHKSS</sequence>
<protein>
    <recommendedName>
        <fullName evidence="2">Trafficking protein particle complex II-specific subunit 65 IgD3 domain-containing protein</fullName>
    </recommendedName>
</protein>
<dbReference type="InterPro" id="IPR055420">
    <property type="entry name" value="IgD3_Trs65"/>
</dbReference>
<dbReference type="AlphaFoldDB" id="A0AAV9JFX7"/>
<feature type="domain" description="Trafficking protein particle complex II-specific subunit 65 IgD3" evidence="2">
    <location>
        <begin position="416"/>
        <end position="554"/>
    </location>
</feature>
<comment type="caution">
    <text evidence="3">The sequence shown here is derived from an EMBL/GenBank/DDBJ whole genome shotgun (WGS) entry which is preliminary data.</text>
</comment>
<dbReference type="PANTHER" id="PTHR28159">
    <property type="entry name" value="TRAFFICKING PROTEIN PARTICLE COMPLEX II-SPECIFIC SUBUNIT 65"/>
    <property type="match status" value="1"/>
</dbReference>
<proteinExistence type="predicted"/>
<dbReference type="Pfam" id="PF12735">
    <property type="entry name" value="IgD3_Trs65"/>
    <property type="match status" value="1"/>
</dbReference>
<dbReference type="InterPro" id="IPR024662">
    <property type="entry name" value="Trs65"/>
</dbReference>
<evidence type="ECO:0000259" key="2">
    <source>
        <dbReference type="Pfam" id="PF12735"/>
    </source>
</evidence>
<organism evidence="3 4">
    <name type="scientific">Oleoguttula mirabilis</name>
    <dbReference type="NCBI Taxonomy" id="1507867"/>
    <lineage>
        <taxon>Eukaryota</taxon>
        <taxon>Fungi</taxon>
        <taxon>Dikarya</taxon>
        <taxon>Ascomycota</taxon>
        <taxon>Pezizomycotina</taxon>
        <taxon>Dothideomycetes</taxon>
        <taxon>Dothideomycetidae</taxon>
        <taxon>Mycosphaerellales</taxon>
        <taxon>Teratosphaeriaceae</taxon>
        <taxon>Oleoguttula</taxon>
    </lineage>
</organism>
<gene>
    <name evidence="3" type="ORF">LTR36_005348</name>
</gene>
<dbReference type="PANTHER" id="PTHR28159:SF1">
    <property type="entry name" value="TRAFFICKING PROTEIN PARTICLE COMPLEX II-SPECIFIC SUBUNIT 65"/>
    <property type="match status" value="1"/>
</dbReference>
<feature type="region of interest" description="Disordered" evidence="1">
    <location>
        <begin position="567"/>
        <end position="610"/>
    </location>
</feature>
<dbReference type="GO" id="GO:0006891">
    <property type="term" value="P:intra-Golgi vesicle-mediated transport"/>
    <property type="evidence" value="ECO:0007669"/>
    <property type="project" value="InterPro"/>
</dbReference>
<evidence type="ECO:0000256" key="1">
    <source>
        <dbReference type="SAM" id="MobiDB-lite"/>
    </source>
</evidence>
<keyword evidence="4" id="KW-1185">Reference proteome</keyword>
<accession>A0AAV9JFX7</accession>
<evidence type="ECO:0000313" key="3">
    <source>
        <dbReference type="EMBL" id="KAK4543703.1"/>
    </source>
</evidence>
<name>A0AAV9JFX7_9PEZI</name>
<reference evidence="3 4" key="1">
    <citation type="submission" date="2021-11" db="EMBL/GenBank/DDBJ databases">
        <title>Black yeast isolated from Biological Soil Crust.</title>
        <authorList>
            <person name="Kurbessoian T."/>
        </authorList>
    </citation>
    <scope>NUCLEOTIDE SEQUENCE [LARGE SCALE GENOMIC DNA]</scope>
    <source>
        <strain evidence="3 4">CCFEE 5522</strain>
    </source>
</reference>